<sequence>MVRKHDFPCCANHRFLDRTQKDRQDITEACSPTNRGLAMSAFIVFALTALASLIICGKQQRRLPNFESHRTEVGISRRILGPHEGESGGGGWRRRWPFHGESSRASEPGVASVPLLLELLGTALDSGLTIQGALRAVAHVATPGLQSQLLRVVAGLDIGASWQDSWEGHTAHADIAQIHDALSFGAITGASSAALLYAESKRLRKAASRHAEKRAAALGVKLVLPLGLCSLPAFIALGIVPVVMAMIPDF</sequence>
<feature type="domain" description="Type II secretion system protein GspF" evidence="7">
    <location>
        <begin position="117"/>
        <end position="237"/>
    </location>
</feature>
<reference evidence="8 9" key="1">
    <citation type="submission" date="2018-05" db="EMBL/GenBank/DDBJ databases">
        <title>Genetic diversity of glacier-inhabiting Cryobacterium bacteria in China and description of Cryobacterium mengkeensis sp. nov. and Arthrobacter glacialis sp. nov.</title>
        <authorList>
            <person name="Liu Q."/>
            <person name="Xin Y.-H."/>
        </authorList>
    </citation>
    <scope>NUCLEOTIDE SEQUENCE [LARGE SCALE GENOMIC DNA]</scope>
    <source>
        <strain evidence="8 9">B7</strain>
    </source>
</reference>
<evidence type="ECO:0000313" key="9">
    <source>
        <dbReference type="Proteomes" id="UP000247980"/>
    </source>
</evidence>
<dbReference type="AlphaFoldDB" id="A0A2V5JGV0"/>
<dbReference type="Pfam" id="PF00482">
    <property type="entry name" value="T2SSF"/>
    <property type="match status" value="1"/>
</dbReference>
<keyword evidence="9" id="KW-1185">Reference proteome</keyword>
<keyword evidence="2" id="KW-1003">Cell membrane</keyword>
<evidence type="ECO:0000256" key="2">
    <source>
        <dbReference type="ARBA" id="ARBA00022475"/>
    </source>
</evidence>
<dbReference type="Proteomes" id="UP000247980">
    <property type="component" value="Unassembled WGS sequence"/>
</dbReference>
<keyword evidence="5 6" id="KW-0472">Membrane</keyword>
<dbReference type="InterPro" id="IPR018076">
    <property type="entry name" value="T2SS_GspF_dom"/>
</dbReference>
<evidence type="ECO:0000259" key="7">
    <source>
        <dbReference type="Pfam" id="PF00482"/>
    </source>
</evidence>
<dbReference type="OrthoDB" id="3267562at2"/>
<dbReference type="EMBL" id="QJVC01000004">
    <property type="protein sequence ID" value="PYI39087.1"/>
    <property type="molecule type" value="Genomic_DNA"/>
</dbReference>
<proteinExistence type="predicted"/>
<comment type="subcellular location">
    <subcellularLocation>
        <location evidence="1">Cell membrane</location>
        <topology evidence="1">Multi-pass membrane protein</topology>
    </subcellularLocation>
</comment>
<keyword evidence="4 6" id="KW-1133">Transmembrane helix</keyword>
<evidence type="ECO:0000256" key="1">
    <source>
        <dbReference type="ARBA" id="ARBA00004651"/>
    </source>
</evidence>
<feature type="transmembrane region" description="Helical" evidence="6">
    <location>
        <begin position="37"/>
        <end position="56"/>
    </location>
</feature>
<accession>A0A2V5JGV0</accession>
<organism evidence="8 9">
    <name type="scientific">Arthrobacter psychrolactophilus</name>
    <dbReference type="NCBI Taxonomy" id="92442"/>
    <lineage>
        <taxon>Bacteria</taxon>
        <taxon>Bacillati</taxon>
        <taxon>Actinomycetota</taxon>
        <taxon>Actinomycetes</taxon>
        <taxon>Micrococcales</taxon>
        <taxon>Micrococcaceae</taxon>
        <taxon>Arthrobacter</taxon>
    </lineage>
</organism>
<keyword evidence="3 6" id="KW-0812">Transmembrane</keyword>
<feature type="transmembrane region" description="Helical" evidence="6">
    <location>
        <begin position="222"/>
        <end position="247"/>
    </location>
</feature>
<evidence type="ECO:0000256" key="5">
    <source>
        <dbReference type="ARBA" id="ARBA00023136"/>
    </source>
</evidence>
<name>A0A2V5JGV0_9MICC</name>
<evidence type="ECO:0000256" key="3">
    <source>
        <dbReference type="ARBA" id="ARBA00022692"/>
    </source>
</evidence>
<evidence type="ECO:0000256" key="6">
    <source>
        <dbReference type="SAM" id="Phobius"/>
    </source>
</evidence>
<protein>
    <submittedName>
        <fullName evidence="8">Type II secretion system protein F</fullName>
    </submittedName>
</protein>
<dbReference type="PANTHER" id="PTHR35007">
    <property type="entry name" value="INTEGRAL MEMBRANE PROTEIN-RELATED"/>
    <property type="match status" value="1"/>
</dbReference>
<evidence type="ECO:0000313" key="8">
    <source>
        <dbReference type="EMBL" id="PYI39087.1"/>
    </source>
</evidence>
<dbReference type="GO" id="GO:0005886">
    <property type="term" value="C:plasma membrane"/>
    <property type="evidence" value="ECO:0007669"/>
    <property type="project" value="UniProtKB-SubCell"/>
</dbReference>
<comment type="caution">
    <text evidence="8">The sequence shown here is derived from an EMBL/GenBank/DDBJ whole genome shotgun (WGS) entry which is preliminary data.</text>
</comment>
<dbReference type="PANTHER" id="PTHR35007:SF3">
    <property type="entry name" value="POSSIBLE CONSERVED ALANINE RICH MEMBRANE PROTEIN"/>
    <property type="match status" value="1"/>
</dbReference>
<gene>
    <name evidence="8" type="ORF">CVS30_07195</name>
</gene>
<evidence type="ECO:0000256" key="4">
    <source>
        <dbReference type="ARBA" id="ARBA00022989"/>
    </source>
</evidence>